<reference evidence="4 5" key="1">
    <citation type="submission" date="2020-08" db="EMBL/GenBank/DDBJ databases">
        <title>Sphingobacterium sp. DN00404 isolated from aquaculture water.</title>
        <authorList>
            <person name="Zhang M."/>
        </authorList>
    </citation>
    <scope>NUCLEOTIDE SEQUENCE [LARGE SCALE GENOMIC DNA]</scope>
    <source>
        <strain evidence="4 5">KCTC 42746</strain>
    </source>
</reference>
<proteinExistence type="predicted"/>
<dbReference type="Gene3D" id="3.55.50.30">
    <property type="match status" value="1"/>
</dbReference>
<sequence>MERISVYLASLIAKYLDGSLTPVERQELDIHLSQEQLDKLCQDYDRERNINEELLVYFESRKQETWKRLTQRQTKIRKLHYYRYIAAAAAMVLVGFLSWWLLPNRQDPVFYNEVIADHRFGHANDVTPGKNQTLIELADGKFVKVEQEVLQITNDSIFAEKGEVFAKRLAEVKTIQTPRASNIEILLPDGSNVWLNASSTLQVDPAFNQETRTVRLKGEAFFEVSPDKDRQFRVITDTDTVSVYGTSFNVDRYGERSLTTLVKGSVSIQTEENRLFLEPGYQAYHSAKGLHARRVDTKKYTSWKDGYFYFKRDSLKDVLMKLASWYDIDIRLHIDDKQSRSITGTIDKKATLAEAVYSLADISGLKFKITDRVLIVTK</sequence>
<evidence type="ECO:0000313" key="4">
    <source>
        <dbReference type="EMBL" id="MBD1420822.1"/>
    </source>
</evidence>
<dbReference type="RefSeq" id="WP_190312561.1">
    <property type="nucleotide sequence ID" value="NZ_JACNYL010000001.1"/>
</dbReference>
<dbReference type="PANTHER" id="PTHR30273">
    <property type="entry name" value="PERIPLASMIC SIGNAL SENSOR AND SIGMA FACTOR ACTIVATOR FECR-RELATED"/>
    <property type="match status" value="1"/>
</dbReference>
<dbReference type="EMBL" id="JACNYL010000001">
    <property type="protein sequence ID" value="MBD1420822.1"/>
    <property type="molecule type" value="Genomic_DNA"/>
</dbReference>
<feature type="transmembrane region" description="Helical" evidence="1">
    <location>
        <begin position="81"/>
        <end position="102"/>
    </location>
</feature>
<dbReference type="Pfam" id="PF04773">
    <property type="entry name" value="FecR"/>
    <property type="match status" value="1"/>
</dbReference>
<keyword evidence="5" id="KW-1185">Reference proteome</keyword>
<dbReference type="Proteomes" id="UP000651112">
    <property type="component" value="Unassembled WGS sequence"/>
</dbReference>
<evidence type="ECO:0000259" key="3">
    <source>
        <dbReference type="Pfam" id="PF16344"/>
    </source>
</evidence>
<evidence type="ECO:0000313" key="5">
    <source>
        <dbReference type="Proteomes" id="UP000651112"/>
    </source>
</evidence>
<feature type="domain" description="Protein FecR C-terminal" evidence="3">
    <location>
        <begin position="307"/>
        <end position="376"/>
    </location>
</feature>
<name>A0ABR7XNS7_9SPHI</name>
<dbReference type="InterPro" id="IPR012373">
    <property type="entry name" value="Ferrdict_sens_TM"/>
</dbReference>
<evidence type="ECO:0000259" key="2">
    <source>
        <dbReference type="Pfam" id="PF04773"/>
    </source>
</evidence>
<gene>
    <name evidence="4" type="ORF">H8B21_04465</name>
</gene>
<protein>
    <submittedName>
        <fullName evidence="4">FecR domain-containing protein</fullName>
    </submittedName>
</protein>
<dbReference type="InterPro" id="IPR006860">
    <property type="entry name" value="FecR"/>
</dbReference>
<dbReference type="Pfam" id="PF16344">
    <property type="entry name" value="FecR_C"/>
    <property type="match status" value="1"/>
</dbReference>
<dbReference type="Gene3D" id="2.60.120.1440">
    <property type="match status" value="1"/>
</dbReference>
<keyword evidence="1" id="KW-0812">Transmembrane</keyword>
<dbReference type="PANTHER" id="PTHR30273:SF2">
    <property type="entry name" value="PROTEIN FECR"/>
    <property type="match status" value="1"/>
</dbReference>
<feature type="domain" description="FecR protein" evidence="2">
    <location>
        <begin position="174"/>
        <end position="266"/>
    </location>
</feature>
<keyword evidence="1" id="KW-0472">Membrane</keyword>
<evidence type="ECO:0000256" key="1">
    <source>
        <dbReference type="SAM" id="Phobius"/>
    </source>
</evidence>
<dbReference type="PIRSF" id="PIRSF018266">
    <property type="entry name" value="FecR"/>
    <property type="match status" value="1"/>
</dbReference>
<keyword evidence="1" id="KW-1133">Transmembrane helix</keyword>
<comment type="caution">
    <text evidence="4">The sequence shown here is derived from an EMBL/GenBank/DDBJ whole genome shotgun (WGS) entry which is preliminary data.</text>
</comment>
<organism evidence="4 5">
    <name type="scientific">Sphingobacterium chuzhouense</name>
    <dbReference type="NCBI Taxonomy" id="1742264"/>
    <lineage>
        <taxon>Bacteria</taxon>
        <taxon>Pseudomonadati</taxon>
        <taxon>Bacteroidota</taxon>
        <taxon>Sphingobacteriia</taxon>
        <taxon>Sphingobacteriales</taxon>
        <taxon>Sphingobacteriaceae</taxon>
        <taxon>Sphingobacterium</taxon>
    </lineage>
</organism>
<dbReference type="InterPro" id="IPR032508">
    <property type="entry name" value="FecR_C"/>
</dbReference>
<accession>A0ABR7XNS7</accession>